<sequence>MQSARCRRRRVPAAVAVLGVVGRTSFVLRAVGRERVRVDVRPPAQRSGSWRVGWPARCGGCRQAPRRAGGRSRRACWNLRPHRGSAFRSICDVAVPPLSGVRGNQGEAAAAELAYVRECSVRQGSIRGVVGNGDTQLAQPHVQAKPDGTASAVHNGVGHQLRHHQDGRLNGRARQQPVGQLAGGELASLAGSGIASRDQGARGGCARLPGSCDSARSGVGCGGGIRHGVSLSCGDATTTQAPTPRSERRCRDVRTMQVGPRQGALRHSPGHDGDRARYCRVTL</sequence>
<dbReference type="STRING" id="310780.SAMN05216267_105220"/>
<keyword evidence="2" id="KW-1185">Reference proteome</keyword>
<dbReference type="AlphaFoldDB" id="A0A1H8TF48"/>
<evidence type="ECO:0000313" key="2">
    <source>
        <dbReference type="Proteomes" id="UP000181951"/>
    </source>
</evidence>
<dbReference type="EMBL" id="FODD01000052">
    <property type="protein sequence ID" value="SEO89501.1"/>
    <property type="molecule type" value="Genomic_DNA"/>
</dbReference>
<evidence type="ECO:0000313" key="1">
    <source>
        <dbReference type="EMBL" id="SEO89501.1"/>
    </source>
</evidence>
<organism evidence="1 2">
    <name type="scientific">Actinacidiphila rubida</name>
    <dbReference type="NCBI Taxonomy" id="310780"/>
    <lineage>
        <taxon>Bacteria</taxon>
        <taxon>Bacillati</taxon>
        <taxon>Actinomycetota</taxon>
        <taxon>Actinomycetes</taxon>
        <taxon>Kitasatosporales</taxon>
        <taxon>Streptomycetaceae</taxon>
        <taxon>Actinacidiphila</taxon>
    </lineage>
</organism>
<gene>
    <name evidence="1" type="ORF">SAMN05216267_105220</name>
</gene>
<dbReference type="Proteomes" id="UP000181951">
    <property type="component" value="Unassembled WGS sequence"/>
</dbReference>
<accession>A0A1H8TF48</accession>
<protein>
    <submittedName>
        <fullName evidence="1">Uncharacterized protein</fullName>
    </submittedName>
</protein>
<reference evidence="1 2" key="1">
    <citation type="submission" date="2016-10" db="EMBL/GenBank/DDBJ databases">
        <authorList>
            <person name="de Groot N.N."/>
        </authorList>
    </citation>
    <scope>NUCLEOTIDE SEQUENCE [LARGE SCALE GENOMIC DNA]</scope>
    <source>
        <strain evidence="1 2">CGMCC 4.2026</strain>
    </source>
</reference>
<proteinExistence type="predicted"/>
<name>A0A1H8TF48_9ACTN</name>